<evidence type="ECO:0000256" key="1">
    <source>
        <dbReference type="ARBA" id="ARBA00022801"/>
    </source>
</evidence>
<reference evidence="3 4" key="1">
    <citation type="submission" date="2017-03" db="EMBL/GenBank/DDBJ databases">
        <authorList>
            <person name="Afonso C.L."/>
            <person name="Miller P.J."/>
            <person name="Scott M.A."/>
            <person name="Spackman E."/>
            <person name="Goraichik I."/>
            <person name="Dimitrov K.M."/>
            <person name="Suarez D.L."/>
            <person name="Swayne D.E."/>
        </authorList>
    </citation>
    <scope>NUCLEOTIDE SEQUENCE [LARGE SCALE GENOMIC DNA]</scope>
    <source>
        <strain evidence="3 4">CECT 7450</strain>
    </source>
</reference>
<evidence type="ECO:0000313" key="4">
    <source>
        <dbReference type="Proteomes" id="UP000193061"/>
    </source>
</evidence>
<dbReference type="AlphaFoldDB" id="A0A1X6YKX9"/>
<dbReference type="EMBL" id="FWFX01000002">
    <property type="protein sequence ID" value="SLN24212.1"/>
    <property type="molecule type" value="Genomic_DNA"/>
</dbReference>
<name>A0A1X6YKX9_9RHOB</name>
<organism evidence="3 4">
    <name type="scientific">Roseovarius albus</name>
    <dbReference type="NCBI Taxonomy" id="1247867"/>
    <lineage>
        <taxon>Bacteria</taxon>
        <taxon>Pseudomonadati</taxon>
        <taxon>Pseudomonadota</taxon>
        <taxon>Alphaproteobacteria</taxon>
        <taxon>Rhodobacterales</taxon>
        <taxon>Roseobacteraceae</taxon>
        <taxon>Roseovarius</taxon>
    </lineage>
</organism>
<dbReference type="GO" id="GO:0016791">
    <property type="term" value="F:phosphatase activity"/>
    <property type="evidence" value="ECO:0007669"/>
    <property type="project" value="UniProtKB-ARBA"/>
</dbReference>
<dbReference type="Gene3D" id="3.90.190.10">
    <property type="entry name" value="Protein tyrosine phosphatase superfamily"/>
    <property type="match status" value="1"/>
</dbReference>
<keyword evidence="4" id="KW-1185">Reference proteome</keyword>
<sequence>MEPFAIHALPVGIGTLALSPLPGRTGDYLADIKTLKKWRPNLLISLTEGFEMSQAGASSLGQDAQTSNCRWVHFPIKDFGTFRDADKRTWEEAQRLALDTLASGGRVLAHCRGGCGRSGMIVLRLMIAAGETPSKALARLRQVRPCAVETEAQLNWANPAQ</sequence>
<dbReference type="SUPFAM" id="SSF52799">
    <property type="entry name" value="(Phosphotyrosine protein) phosphatases II"/>
    <property type="match status" value="1"/>
</dbReference>
<dbReference type="OrthoDB" id="9806482at2"/>
<proteinExistence type="predicted"/>
<dbReference type="PROSITE" id="PS50056">
    <property type="entry name" value="TYR_PHOSPHATASE_2"/>
    <property type="match status" value="1"/>
</dbReference>
<evidence type="ECO:0000259" key="2">
    <source>
        <dbReference type="PROSITE" id="PS50056"/>
    </source>
</evidence>
<keyword evidence="1" id="KW-0378">Hydrolase</keyword>
<protein>
    <recommendedName>
        <fullName evidence="2">Tyrosine specific protein phosphatases domain-containing protein</fullName>
    </recommendedName>
</protein>
<dbReference type="Pfam" id="PF22784">
    <property type="entry name" value="PTP-SAK"/>
    <property type="match status" value="1"/>
</dbReference>
<gene>
    <name evidence="3" type="ORF">ROA7450_00981</name>
</gene>
<dbReference type="Proteomes" id="UP000193061">
    <property type="component" value="Unassembled WGS sequence"/>
</dbReference>
<feature type="domain" description="Tyrosine specific protein phosphatases" evidence="2">
    <location>
        <begin position="88"/>
        <end position="155"/>
    </location>
</feature>
<dbReference type="InterPro" id="IPR000387">
    <property type="entry name" value="Tyr_Pase_dom"/>
</dbReference>
<evidence type="ECO:0000313" key="3">
    <source>
        <dbReference type="EMBL" id="SLN24212.1"/>
    </source>
</evidence>
<dbReference type="RefSeq" id="WP_085804508.1">
    <property type="nucleotide sequence ID" value="NZ_FWFX01000002.1"/>
</dbReference>
<dbReference type="InterPro" id="IPR057023">
    <property type="entry name" value="PTP-SAK"/>
</dbReference>
<dbReference type="InterPro" id="IPR029021">
    <property type="entry name" value="Prot-tyrosine_phosphatase-like"/>
</dbReference>
<accession>A0A1X6YKX9</accession>